<organism evidence="1 2">
    <name type="scientific">Sinorhizobium fredii (strain HH103)</name>
    <dbReference type="NCBI Taxonomy" id="1117943"/>
    <lineage>
        <taxon>Bacteria</taxon>
        <taxon>Pseudomonadati</taxon>
        <taxon>Pseudomonadota</taxon>
        <taxon>Alphaproteobacteria</taxon>
        <taxon>Hyphomicrobiales</taxon>
        <taxon>Rhizobiaceae</taxon>
        <taxon>Sinorhizobium/Ensifer group</taxon>
        <taxon>Sinorhizobium</taxon>
    </lineage>
</organism>
<protein>
    <submittedName>
        <fullName evidence="1">Uncharacterized protein</fullName>
    </submittedName>
</protein>
<dbReference type="KEGG" id="sfh:SFHH103_03336"/>
<evidence type="ECO:0000313" key="1">
    <source>
        <dbReference type="EMBL" id="CCE97828.1"/>
    </source>
</evidence>
<dbReference type="AlphaFoldDB" id="G9A380"/>
<name>G9A380_SINF1</name>
<dbReference type="HOGENOM" id="CLU_3188188_0_0_5"/>
<dbReference type="Proteomes" id="UP000007735">
    <property type="component" value="Chromosome"/>
</dbReference>
<gene>
    <name evidence="1" type="ordered locus">SFHH103_03336</name>
</gene>
<evidence type="ECO:0000313" key="2">
    <source>
        <dbReference type="Proteomes" id="UP000007735"/>
    </source>
</evidence>
<accession>G9A380</accession>
<sequence length="46" mass="5586">MGQRYFSARLHPIWKRFVSADRFGFQFHCGNRSELEIHVRQTTVFE</sequence>
<proteinExistence type="predicted"/>
<dbReference type="EMBL" id="HE616890">
    <property type="protein sequence ID" value="CCE97828.1"/>
    <property type="molecule type" value="Genomic_DNA"/>
</dbReference>
<reference evidence="1 2" key="1">
    <citation type="journal article" date="2012" name="J. Bacteriol.">
        <title>Genome sequence of the soybean symbiont Sinorhizobium fredii HH103.</title>
        <authorList>
            <person name="Weidner S."/>
            <person name="Becker A."/>
            <person name="Bonilla I."/>
            <person name="Jaenicke S."/>
            <person name="Lloret J."/>
            <person name="Margaret I."/>
            <person name="Puhler A."/>
            <person name="Ruiz-Sainz J.E."/>
            <person name="Schneiker-Bekel S."/>
            <person name="Szczepanowski R."/>
            <person name="Vinardell J.M."/>
            <person name="Zehner S."/>
            <person name="Gottfert M."/>
        </authorList>
    </citation>
    <scope>NUCLEOTIDE SEQUENCE [LARGE SCALE GENOMIC DNA]</scope>
    <source>
        <strain evidence="1 2">HH103</strain>
    </source>
</reference>
<dbReference type="STRING" id="1117943.SFHH103_03336"/>